<keyword evidence="2" id="KW-1185">Reference proteome</keyword>
<comment type="caution">
    <text evidence="1">The sequence shown here is derived from an EMBL/GenBank/DDBJ whole genome shotgun (WGS) entry which is preliminary data.</text>
</comment>
<evidence type="ECO:0000313" key="1">
    <source>
        <dbReference type="EMBL" id="KAK8082252.1"/>
    </source>
</evidence>
<protein>
    <submittedName>
        <fullName evidence="1">Uncharacterized protein</fullName>
    </submittedName>
</protein>
<organism evidence="1 2">
    <name type="scientific">Apiospora saccharicola</name>
    <dbReference type="NCBI Taxonomy" id="335842"/>
    <lineage>
        <taxon>Eukaryota</taxon>
        <taxon>Fungi</taxon>
        <taxon>Dikarya</taxon>
        <taxon>Ascomycota</taxon>
        <taxon>Pezizomycotina</taxon>
        <taxon>Sordariomycetes</taxon>
        <taxon>Xylariomycetidae</taxon>
        <taxon>Amphisphaeriales</taxon>
        <taxon>Apiosporaceae</taxon>
        <taxon>Apiospora</taxon>
    </lineage>
</organism>
<evidence type="ECO:0000313" key="2">
    <source>
        <dbReference type="Proteomes" id="UP001446871"/>
    </source>
</evidence>
<dbReference type="Proteomes" id="UP001446871">
    <property type="component" value="Unassembled WGS sequence"/>
</dbReference>
<gene>
    <name evidence="1" type="ORF">PG996_001033</name>
</gene>
<proteinExistence type="predicted"/>
<accession>A0ABR1WGZ1</accession>
<dbReference type="EMBL" id="JAQQWM010000001">
    <property type="protein sequence ID" value="KAK8082252.1"/>
    <property type="molecule type" value="Genomic_DNA"/>
</dbReference>
<reference evidence="1 2" key="1">
    <citation type="submission" date="2023-01" db="EMBL/GenBank/DDBJ databases">
        <title>Analysis of 21 Apiospora genomes using comparative genomics revels a genus with tremendous synthesis potential of carbohydrate active enzymes and secondary metabolites.</title>
        <authorList>
            <person name="Sorensen T."/>
        </authorList>
    </citation>
    <scope>NUCLEOTIDE SEQUENCE [LARGE SCALE GENOMIC DNA]</scope>
    <source>
        <strain evidence="1 2">CBS 83171</strain>
    </source>
</reference>
<name>A0ABR1WGZ1_9PEZI</name>
<sequence>MEKGGNETGLAEQGFLLTGTAIEQEHTEDGQLLLWIRKCSSNSDDPGGFRVWGQGVGDNGYRTASVWPVA</sequence>